<reference evidence="2" key="1">
    <citation type="submission" date="2014-05" db="EMBL/GenBank/DDBJ databases">
        <title>The transcriptome of the halophilic microalga Tetraselmis sp. GSL018 isolated from the Great Salt Lake, Utah.</title>
        <authorList>
            <person name="Jinkerson R.E."/>
            <person name="D'Adamo S."/>
            <person name="Posewitz M.C."/>
        </authorList>
    </citation>
    <scope>NUCLEOTIDE SEQUENCE</scope>
    <source>
        <strain evidence="2">GSL018</strain>
    </source>
</reference>
<protein>
    <submittedName>
        <fullName evidence="2">Uncharacterized protein</fullName>
    </submittedName>
</protein>
<dbReference type="AlphaFoldDB" id="A0A061RAB0"/>
<sequence>PAPGNCISVHPSKRPCCLAAPAPPPGSSHARSHAKHQGGTQRLSPNQRRGGFQAFEYLSRVAASQETELAKMAVEGTLGLLRPADTFVYQAKVYSQRSQ</sequence>
<gene>
    <name evidence="2" type="ORF">TSPGSL018_10766</name>
</gene>
<evidence type="ECO:0000313" key="2">
    <source>
        <dbReference type="EMBL" id="JAC67585.1"/>
    </source>
</evidence>
<organism evidence="2">
    <name type="scientific">Tetraselmis sp. GSL018</name>
    <dbReference type="NCBI Taxonomy" id="582737"/>
    <lineage>
        <taxon>Eukaryota</taxon>
        <taxon>Viridiplantae</taxon>
        <taxon>Chlorophyta</taxon>
        <taxon>core chlorophytes</taxon>
        <taxon>Chlorodendrophyceae</taxon>
        <taxon>Chlorodendrales</taxon>
        <taxon>Chlorodendraceae</taxon>
        <taxon>Tetraselmis</taxon>
    </lineage>
</organism>
<feature type="non-terminal residue" evidence="2">
    <location>
        <position position="1"/>
    </location>
</feature>
<accession>A0A061RAB0</accession>
<feature type="region of interest" description="Disordered" evidence="1">
    <location>
        <begin position="18"/>
        <end position="49"/>
    </location>
</feature>
<feature type="non-terminal residue" evidence="2">
    <location>
        <position position="99"/>
    </location>
</feature>
<dbReference type="EMBL" id="GBEZ01018902">
    <property type="protein sequence ID" value="JAC67585.1"/>
    <property type="molecule type" value="Transcribed_RNA"/>
</dbReference>
<proteinExistence type="predicted"/>
<evidence type="ECO:0000256" key="1">
    <source>
        <dbReference type="SAM" id="MobiDB-lite"/>
    </source>
</evidence>
<name>A0A061RAB0_9CHLO</name>
<feature type="compositionally biased region" description="Polar residues" evidence="1">
    <location>
        <begin position="38"/>
        <end position="47"/>
    </location>
</feature>